<evidence type="ECO:0000313" key="1">
    <source>
        <dbReference type="EMBL" id="ETJ16154.1"/>
    </source>
</evidence>
<proteinExistence type="predicted"/>
<comment type="caution">
    <text evidence="1">The sequence shown here is derived from an EMBL/GenBank/DDBJ whole genome shotgun (WGS) entry which is preliminary data.</text>
</comment>
<organism evidence="1">
    <name type="scientific">human gut metagenome</name>
    <dbReference type="NCBI Taxonomy" id="408170"/>
    <lineage>
        <taxon>unclassified sequences</taxon>
        <taxon>metagenomes</taxon>
        <taxon>organismal metagenomes</taxon>
    </lineage>
</organism>
<dbReference type="EMBL" id="AZMM01018887">
    <property type="protein sequence ID" value="ETJ16154.1"/>
    <property type="molecule type" value="Genomic_DNA"/>
</dbReference>
<feature type="non-terminal residue" evidence="1">
    <location>
        <position position="86"/>
    </location>
</feature>
<gene>
    <name evidence="1" type="ORF">Q604_UNBc4C00106G0001</name>
</gene>
<reference evidence="1" key="1">
    <citation type="submission" date="2013-12" db="EMBL/GenBank/DDBJ databases">
        <title>A Varibaculum cambriense genome reconstructed from a premature infant gut community with otherwise low bacterial novelty that shifts toward anaerobic metabolism during the third week of life.</title>
        <authorList>
            <person name="Brown C.T."/>
            <person name="Sharon I."/>
            <person name="Thomas B.C."/>
            <person name="Castelle C.J."/>
            <person name="Morowitz M.J."/>
            <person name="Banfield J.F."/>
        </authorList>
    </citation>
    <scope>NUCLEOTIDE SEQUENCE</scope>
</reference>
<protein>
    <submittedName>
        <fullName evidence="1">Uncharacterized protein</fullName>
    </submittedName>
</protein>
<feature type="non-terminal residue" evidence="1">
    <location>
        <position position="1"/>
    </location>
</feature>
<dbReference type="AlphaFoldDB" id="W1WIA0"/>
<name>W1WIA0_9ZZZZ</name>
<accession>W1WIA0</accession>
<sequence>TVNFCSKLYCLTKKKIKNIIIKNISVENIELSPFRLQITMQFWEYYTYVRYNQYEISFMKWYKMISYITYIYYNRDKEDLIVWENI</sequence>